<dbReference type="InterPro" id="IPR009057">
    <property type="entry name" value="Homeodomain-like_sf"/>
</dbReference>
<evidence type="ECO:0000313" key="7">
    <source>
        <dbReference type="Proteomes" id="UP000694886"/>
    </source>
</evidence>
<evidence type="ECO:0000256" key="3">
    <source>
        <dbReference type="ARBA" id="ARBA00023125"/>
    </source>
</evidence>
<dbReference type="InterPro" id="IPR006447">
    <property type="entry name" value="Myb_dom_plants"/>
</dbReference>
<dbReference type="PANTHER" id="PTHR31003:SF47">
    <property type="entry name" value="TRANSCRIPTION FACTOR BOA-LIKE"/>
    <property type="match status" value="1"/>
</dbReference>
<organism evidence="7 8">
    <name type="scientific">Theobroma cacao</name>
    <name type="common">Cacao</name>
    <name type="synonym">Cocoa</name>
    <dbReference type="NCBI Taxonomy" id="3641"/>
    <lineage>
        <taxon>Eukaryota</taxon>
        <taxon>Viridiplantae</taxon>
        <taxon>Streptophyta</taxon>
        <taxon>Embryophyta</taxon>
        <taxon>Tracheophyta</taxon>
        <taxon>Spermatophyta</taxon>
        <taxon>Magnoliopsida</taxon>
        <taxon>eudicotyledons</taxon>
        <taxon>Gunneridae</taxon>
        <taxon>Pentapetalae</taxon>
        <taxon>rosids</taxon>
        <taxon>malvids</taxon>
        <taxon>Malvales</taxon>
        <taxon>Malvaceae</taxon>
        <taxon>Byttnerioideae</taxon>
        <taxon>Theobroma</taxon>
    </lineage>
</organism>
<dbReference type="Pfam" id="PF26575">
    <property type="entry name" value="HHO5_N"/>
    <property type="match status" value="1"/>
</dbReference>
<dbReference type="GO" id="GO:0003700">
    <property type="term" value="F:DNA-binding transcription factor activity"/>
    <property type="evidence" value="ECO:0007669"/>
    <property type="project" value="InterPro"/>
</dbReference>
<keyword evidence="4" id="KW-0804">Transcription</keyword>
<dbReference type="InterPro" id="IPR044787">
    <property type="entry name" value="HHO5-like"/>
</dbReference>
<dbReference type="GeneID" id="18601771"/>
<dbReference type="PANTHER" id="PTHR31003">
    <property type="entry name" value="MYB FAMILY TRANSCRIPTION FACTOR"/>
    <property type="match status" value="1"/>
</dbReference>
<dbReference type="KEGG" id="tcc:18601771"/>
<dbReference type="Proteomes" id="UP000694886">
    <property type="component" value="Chromosome 4"/>
</dbReference>
<keyword evidence="5" id="KW-0539">Nucleus</keyword>
<reference evidence="8" key="2">
    <citation type="submission" date="2025-08" db="UniProtKB">
        <authorList>
            <consortium name="RefSeq"/>
        </authorList>
    </citation>
    <scope>IDENTIFICATION</scope>
</reference>
<keyword evidence="2" id="KW-0805">Transcription regulation</keyword>
<dbReference type="GO" id="GO:0003677">
    <property type="term" value="F:DNA binding"/>
    <property type="evidence" value="ECO:0007669"/>
    <property type="project" value="UniProtKB-KW"/>
</dbReference>
<gene>
    <name evidence="8" type="primary">LOC18601771</name>
</gene>
<reference evidence="7" key="1">
    <citation type="journal article" date="1997" name="Nucleic Acids Res.">
        <title>tRNAscan-SE: a program for improved detection of transfer RNA genes in genomic sequence.</title>
        <authorList>
            <person name="Lowe T.M."/>
            <person name="Eddy S.R."/>
        </authorList>
    </citation>
    <scope>NUCLEOTIDE SEQUENCE [LARGE SCALE GENOMIC DNA]</scope>
    <source>
        <strain evidence="7">r\B97-61/B2</strain>
    </source>
</reference>
<comment type="subcellular location">
    <subcellularLocation>
        <location evidence="1">Nucleus</location>
    </subcellularLocation>
</comment>
<dbReference type="GO" id="GO:0005634">
    <property type="term" value="C:nucleus"/>
    <property type="evidence" value="ECO:0007669"/>
    <property type="project" value="UniProtKB-SubCell"/>
</dbReference>
<evidence type="ECO:0000313" key="8">
    <source>
        <dbReference type="RefSeq" id="XP_017974520.1"/>
    </source>
</evidence>
<dbReference type="InterPro" id="IPR058673">
    <property type="entry name" value="HHO5-like_N"/>
</dbReference>
<keyword evidence="3" id="KW-0238">DNA-binding</keyword>
<protein>
    <submittedName>
        <fullName evidence="8">Myb family transcription factor EFM</fullName>
    </submittedName>
</protein>
<evidence type="ECO:0000259" key="6">
    <source>
        <dbReference type="Pfam" id="PF26575"/>
    </source>
</evidence>
<evidence type="ECO:0000256" key="4">
    <source>
        <dbReference type="ARBA" id="ARBA00023163"/>
    </source>
</evidence>
<evidence type="ECO:0000256" key="5">
    <source>
        <dbReference type="ARBA" id="ARBA00023242"/>
    </source>
</evidence>
<dbReference type="Gramene" id="Tc04v2_t008880.1">
    <property type="protein sequence ID" value="Tc04v2_p008880.1"/>
    <property type="gene ID" value="Tc04v2_g008880"/>
</dbReference>
<evidence type="ECO:0000256" key="1">
    <source>
        <dbReference type="ARBA" id="ARBA00004123"/>
    </source>
</evidence>
<dbReference type="SUPFAM" id="SSF46689">
    <property type="entry name" value="Homeodomain-like"/>
    <property type="match status" value="1"/>
</dbReference>
<feature type="domain" description="HHO5-like N-terminal" evidence="6">
    <location>
        <begin position="9"/>
        <end position="78"/>
    </location>
</feature>
<accession>A0AB32WA08</accession>
<name>A0AB32WA08_THECC</name>
<evidence type="ECO:0000256" key="2">
    <source>
        <dbReference type="ARBA" id="ARBA00023015"/>
    </source>
</evidence>
<dbReference type="NCBIfam" id="TIGR01557">
    <property type="entry name" value="myb_SHAQKYF"/>
    <property type="match status" value="1"/>
</dbReference>
<sequence length="296" mass="33942">MNPTYVDLSLSLKPSYVPKSISNLLEDLSKIDNESDKLSVLSDYICKHQEELSTVEALKRELPQCRLLLMDAIETLKDGFMNIKEKMEYQSRQPLVEYLPTMRKNRNEQEQREIWRTNSAEEEYWNPIYAKKQKTLVLDSFQPPNLKVVQPCRDGNVEGLGLLSYKECSSNSLGSSSTGKGKEVAIDQSSRRQSLLYLKADDQTLNYHPKPLTQPIWKNDRRCWSSELHARFVEALNLLGGIEVATPKQIKDLMQVEGLTIDQKYRLHCGKFLASHVDRLSYDKAILLDLEGESGN</sequence>
<dbReference type="Gene3D" id="1.10.10.60">
    <property type="entry name" value="Homeodomain-like"/>
    <property type="match status" value="1"/>
</dbReference>
<dbReference type="AlphaFoldDB" id="A0AB32WA08"/>
<proteinExistence type="predicted"/>
<dbReference type="RefSeq" id="XP_017974520.1">
    <property type="nucleotide sequence ID" value="XM_018119031.1"/>
</dbReference>